<name>A0A9P4NAI0_9PLEO</name>
<dbReference type="Proteomes" id="UP000800093">
    <property type="component" value="Unassembled WGS sequence"/>
</dbReference>
<evidence type="ECO:0000256" key="2">
    <source>
        <dbReference type="SAM" id="SignalP"/>
    </source>
</evidence>
<dbReference type="InterPro" id="IPR027372">
    <property type="entry name" value="Phytase-like_dom"/>
</dbReference>
<dbReference type="AlphaFoldDB" id="A0A9P4NAI0"/>
<dbReference type="PANTHER" id="PTHR37957">
    <property type="entry name" value="BLR7070 PROTEIN"/>
    <property type="match status" value="1"/>
</dbReference>
<feature type="region of interest" description="Disordered" evidence="1">
    <location>
        <begin position="248"/>
        <end position="271"/>
    </location>
</feature>
<proteinExistence type="predicted"/>
<keyword evidence="2" id="KW-0732">Signal</keyword>
<accession>A0A9P4NAI0</accession>
<comment type="caution">
    <text evidence="4">The sequence shown here is derived from an EMBL/GenBank/DDBJ whole genome shotgun (WGS) entry which is preliminary data.</text>
</comment>
<feature type="signal peptide" evidence="2">
    <location>
        <begin position="1"/>
        <end position="20"/>
    </location>
</feature>
<feature type="domain" description="Phytase-like" evidence="3">
    <location>
        <begin position="89"/>
        <end position="477"/>
    </location>
</feature>
<dbReference type="PANTHER" id="PTHR37957:SF1">
    <property type="entry name" value="PHYTASE-LIKE DOMAIN-CONTAINING PROTEIN"/>
    <property type="match status" value="1"/>
</dbReference>
<evidence type="ECO:0000313" key="4">
    <source>
        <dbReference type="EMBL" id="KAF2269642.1"/>
    </source>
</evidence>
<dbReference type="EMBL" id="ML986581">
    <property type="protein sequence ID" value="KAF2269642.1"/>
    <property type="molecule type" value="Genomic_DNA"/>
</dbReference>
<evidence type="ECO:0000256" key="1">
    <source>
        <dbReference type="SAM" id="MobiDB-lite"/>
    </source>
</evidence>
<sequence length="519" mass="56456">MKLVTRAVVASLSLSNAVFAAPGWPSWPKPAKPVFETTCAGKKYAYNELAGYGYLAGDFRDKYGDTLGGFGSSAAIDKKSWKKKGKTWTGVLYALPDRGWNTEGSTNYNPRVHKLKIKLTPQEGATVQRPSKPNIEFEYLDTILLRAPDGSPTTGLDADAQGGLNYHGFPLLPAATFTGDGYGNAGPGGKRVAIDSEGIFLTEDGGFWISDEYGPGIYHFNSRGRMINAITAPDALLPLRNASVSFSSNSPPRFNPEITVNPTNPTQGRSNNQGFEGLTVSRDGDTLYVLLQSAAMQEGGAKSSTRKYTRFLKYDISGRHGKPRYLAEYVVPLPTYINADGETRIAAQSEVHYISKDQFLILARDSNAGHGVDSSTSIYRHVDIFDISKATNVKGRQHDSFNASIASSTGQLNANIKPATYCNFIDYNINAQLNRFGVHNGGEQDAGLLNEKWESLSVLPAERDGEYYLITLSDNDFITQNGYIKGGEITYADESGYNLDNQALAFKITLPKGAKPLIG</sequence>
<reference evidence="5" key="1">
    <citation type="journal article" date="2020" name="Stud. Mycol.">
        <title>101 Dothideomycetes genomes: A test case for predicting lifestyles and emergence of pathogens.</title>
        <authorList>
            <person name="Haridas S."/>
            <person name="Albert R."/>
            <person name="Binder M."/>
            <person name="Bloem J."/>
            <person name="LaButti K."/>
            <person name="Salamov A."/>
            <person name="Andreopoulos B."/>
            <person name="Baker S."/>
            <person name="Barry K."/>
            <person name="Bills G."/>
            <person name="Bluhm B."/>
            <person name="Cannon C."/>
            <person name="Castanera R."/>
            <person name="Culley D."/>
            <person name="Daum C."/>
            <person name="Ezra D."/>
            <person name="Gonzalez J."/>
            <person name="Henrissat B."/>
            <person name="Kuo A."/>
            <person name="Liang C."/>
            <person name="Lipzen A."/>
            <person name="Lutzoni F."/>
            <person name="Magnuson J."/>
            <person name="Mondo S."/>
            <person name="Nolan M."/>
            <person name="Ohm R."/>
            <person name="Pangilinan J."/>
            <person name="Park H.-J."/>
            <person name="Ramirez L."/>
            <person name="Alfaro M."/>
            <person name="Sun H."/>
            <person name="Tritt A."/>
            <person name="Yoshinaga Y."/>
            <person name="Zwiers L.-H."/>
            <person name="Turgeon B."/>
            <person name="Goodwin S."/>
            <person name="Spatafora J."/>
            <person name="Crous P."/>
            <person name="Grigoriev I."/>
        </authorList>
    </citation>
    <scope>NUCLEOTIDE SEQUENCE [LARGE SCALE GENOMIC DNA]</scope>
    <source>
        <strain evidence="5">CBS 304.66</strain>
    </source>
</reference>
<organism evidence="4 5">
    <name type="scientific">Lojkania enalia</name>
    <dbReference type="NCBI Taxonomy" id="147567"/>
    <lineage>
        <taxon>Eukaryota</taxon>
        <taxon>Fungi</taxon>
        <taxon>Dikarya</taxon>
        <taxon>Ascomycota</taxon>
        <taxon>Pezizomycotina</taxon>
        <taxon>Dothideomycetes</taxon>
        <taxon>Pleosporomycetidae</taxon>
        <taxon>Pleosporales</taxon>
        <taxon>Pleosporales incertae sedis</taxon>
        <taxon>Lojkania</taxon>
    </lineage>
</organism>
<dbReference type="OrthoDB" id="425936at2759"/>
<keyword evidence="5" id="KW-1185">Reference proteome</keyword>
<dbReference type="Pfam" id="PF13449">
    <property type="entry name" value="Phytase-like"/>
    <property type="match status" value="1"/>
</dbReference>
<evidence type="ECO:0000259" key="3">
    <source>
        <dbReference type="Pfam" id="PF13449"/>
    </source>
</evidence>
<gene>
    <name evidence="4" type="ORF">CC78DRAFT_557641</name>
</gene>
<evidence type="ECO:0000313" key="5">
    <source>
        <dbReference type="Proteomes" id="UP000800093"/>
    </source>
</evidence>
<feature type="compositionally biased region" description="Polar residues" evidence="1">
    <location>
        <begin position="258"/>
        <end position="271"/>
    </location>
</feature>
<protein>
    <submittedName>
        <fullName evidence="4">3-phytase</fullName>
    </submittedName>
</protein>
<feature type="chain" id="PRO_5040426675" evidence="2">
    <location>
        <begin position="21"/>
        <end position="519"/>
    </location>
</feature>